<keyword evidence="4" id="KW-1185">Reference proteome</keyword>
<dbReference type="Gene3D" id="3.40.50.300">
    <property type="entry name" value="P-loop containing nucleotide triphosphate hydrolases"/>
    <property type="match status" value="1"/>
</dbReference>
<dbReference type="EMBL" id="JBHTLY010000005">
    <property type="protein sequence ID" value="MFD1202598.1"/>
    <property type="molecule type" value="Genomic_DNA"/>
</dbReference>
<dbReference type="InterPro" id="IPR027417">
    <property type="entry name" value="P-loop_NTPase"/>
</dbReference>
<dbReference type="PANTHER" id="PTHR42759">
    <property type="entry name" value="MOXR FAMILY PROTEIN"/>
    <property type="match status" value="1"/>
</dbReference>
<dbReference type="InterPro" id="IPR050764">
    <property type="entry name" value="CbbQ/NirQ/NorQ/GpvN"/>
</dbReference>
<evidence type="ECO:0000259" key="2">
    <source>
        <dbReference type="Pfam" id="PF07728"/>
    </source>
</evidence>
<evidence type="ECO:0000313" key="3">
    <source>
        <dbReference type="EMBL" id="MFD1202598.1"/>
    </source>
</evidence>
<dbReference type="InterPro" id="IPR011704">
    <property type="entry name" value="ATPase_dyneun-rel_AAA"/>
</dbReference>
<gene>
    <name evidence="3" type="ORF">ACFQ3U_11915</name>
</gene>
<name>A0ABW3TRZ4_9MICO</name>
<protein>
    <submittedName>
        <fullName evidence="3">AAA family ATPase</fullName>
    </submittedName>
</protein>
<dbReference type="Proteomes" id="UP001597181">
    <property type="component" value="Unassembled WGS sequence"/>
</dbReference>
<dbReference type="SUPFAM" id="SSF52540">
    <property type="entry name" value="P-loop containing nucleoside triphosphate hydrolases"/>
    <property type="match status" value="1"/>
</dbReference>
<evidence type="ECO:0000256" key="1">
    <source>
        <dbReference type="SAM" id="MobiDB-lite"/>
    </source>
</evidence>
<evidence type="ECO:0000313" key="4">
    <source>
        <dbReference type="Proteomes" id="UP001597181"/>
    </source>
</evidence>
<reference evidence="4" key="1">
    <citation type="journal article" date="2019" name="Int. J. Syst. Evol. Microbiol.">
        <title>The Global Catalogue of Microorganisms (GCM) 10K type strain sequencing project: providing services to taxonomists for standard genome sequencing and annotation.</title>
        <authorList>
            <consortium name="The Broad Institute Genomics Platform"/>
            <consortium name="The Broad Institute Genome Sequencing Center for Infectious Disease"/>
            <person name="Wu L."/>
            <person name="Ma J."/>
        </authorList>
    </citation>
    <scope>NUCLEOTIDE SEQUENCE [LARGE SCALE GENOMIC DNA]</scope>
    <source>
        <strain evidence="4">CCUG 50213</strain>
    </source>
</reference>
<dbReference type="Pfam" id="PF07728">
    <property type="entry name" value="AAA_5"/>
    <property type="match status" value="1"/>
</dbReference>
<dbReference type="PANTHER" id="PTHR42759:SF1">
    <property type="entry name" value="MAGNESIUM-CHELATASE SUBUNIT CHLD"/>
    <property type="match status" value="1"/>
</dbReference>
<organism evidence="3 4">
    <name type="scientific">Leucobacter albus</name>
    <dbReference type="NCBI Taxonomy" id="272210"/>
    <lineage>
        <taxon>Bacteria</taxon>
        <taxon>Bacillati</taxon>
        <taxon>Actinomycetota</taxon>
        <taxon>Actinomycetes</taxon>
        <taxon>Micrococcales</taxon>
        <taxon>Microbacteriaceae</taxon>
        <taxon>Leucobacter</taxon>
    </lineage>
</organism>
<feature type="region of interest" description="Disordered" evidence="1">
    <location>
        <begin position="1"/>
        <end position="64"/>
    </location>
</feature>
<accession>A0ABW3TRZ4</accession>
<comment type="caution">
    <text evidence="3">The sequence shown here is derived from an EMBL/GenBank/DDBJ whole genome shotgun (WGS) entry which is preliminary data.</text>
</comment>
<proteinExistence type="predicted"/>
<feature type="domain" description="ATPase dynein-related AAA" evidence="2">
    <location>
        <begin position="309"/>
        <end position="454"/>
    </location>
</feature>
<dbReference type="CDD" id="cd00009">
    <property type="entry name" value="AAA"/>
    <property type="match status" value="1"/>
</dbReference>
<sequence>MTSPGISATHERVSAEAEAAQRVPWPGVTGREAVEDPAAAGDLGRDLGGHSADPAGDIAGPVSDTAGVRVDAAPADPLGASVTHQAEELRATLRGLRRALRADWLGAYGQPCDLARLRAEPGWRPPATEAAREPDAAAADAAAAIDFGVASLLAAEERWRELLADPGHARVLGAASSARAGALRAALAATAQRAGGAGSPGEAFGEGSRSLAPEALVRHAARQRRRLSAAEQVAVVPGADAPGAWAPVAAQTNTPNVAPGGGAPAGALAAALEIRVRQARRELASGLMLSEPMRELIAATTPALLAGSPVLFIGETGGAKTALAERLAAVGGSPDHEFVSGYGDITSAQVLGSHELRAEHGATTTAFEPGPLLRAMRRGVPIILDEINAMPPEFLKRLNRILQLRPGATFAVQEQPGHSVTIAPGFAVIATANEYAPERYRGIEPLSAELVNRFGANTYRVHYPDAGLSASDVPAENLLLAAAVVADESGSLPPGLGIAELEPLARAAFISQQVFTGNRGDGFADYIGTERDLDDLPGLSETVIAPRTLAALLDGVMLQGGASALPGALERFADGIVHADDRAVLRLILSSQGLLE</sequence>
<dbReference type="RefSeq" id="WP_343960574.1">
    <property type="nucleotide sequence ID" value="NZ_BAAAKZ010000008.1"/>
</dbReference>